<proteinExistence type="predicted"/>
<reference evidence="2 3" key="2">
    <citation type="submission" date="2019-04" db="EMBL/GenBank/DDBJ databases">
        <title>The genome sequence of big-headed turtle.</title>
        <authorList>
            <person name="Gong S."/>
        </authorList>
    </citation>
    <scope>NUCLEOTIDE SEQUENCE [LARGE SCALE GENOMIC DNA]</scope>
    <source>
        <strain evidence="2">DO16091913</strain>
        <tissue evidence="2">Muscle</tissue>
    </source>
</reference>
<name>A0A4D9F5J5_9SAUR</name>
<feature type="compositionally biased region" description="Low complexity" evidence="1">
    <location>
        <begin position="91"/>
        <end position="100"/>
    </location>
</feature>
<feature type="compositionally biased region" description="Gly residues" evidence="1">
    <location>
        <begin position="146"/>
        <end position="155"/>
    </location>
</feature>
<keyword evidence="3" id="KW-1185">Reference proteome</keyword>
<feature type="region of interest" description="Disordered" evidence="1">
    <location>
        <begin position="1"/>
        <end position="155"/>
    </location>
</feature>
<evidence type="ECO:0000313" key="3">
    <source>
        <dbReference type="Proteomes" id="UP000297703"/>
    </source>
</evidence>
<protein>
    <submittedName>
        <fullName evidence="2">THO complex subunit 2</fullName>
    </submittedName>
</protein>
<gene>
    <name evidence="2" type="ORF">DR999_PMT00944</name>
</gene>
<dbReference type="EMBL" id="QXTE01000004">
    <property type="protein sequence ID" value="TFK15633.1"/>
    <property type="molecule type" value="Genomic_DNA"/>
</dbReference>
<dbReference type="Proteomes" id="UP000297703">
    <property type="component" value="Unassembled WGS sequence"/>
</dbReference>
<evidence type="ECO:0000313" key="2">
    <source>
        <dbReference type="EMBL" id="TFK15633.1"/>
    </source>
</evidence>
<organism evidence="2 3">
    <name type="scientific">Platysternon megacephalum</name>
    <name type="common">big-headed turtle</name>
    <dbReference type="NCBI Taxonomy" id="55544"/>
    <lineage>
        <taxon>Eukaryota</taxon>
        <taxon>Metazoa</taxon>
        <taxon>Chordata</taxon>
        <taxon>Craniata</taxon>
        <taxon>Vertebrata</taxon>
        <taxon>Euteleostomi</taxon>
        <taxon>Archelosauria</taxon>
        <taxon>Testudinata</taxon>
        <taxon>Testudines</taxon>
        <taxon>Cryptodira</taxon>
        <taxon>Durocryptodira</taxon>
        <taxon>Testudinoidea</taxon>
        <taxon>Platysternidae</taxon>
        <taxon>Platysternon</taxon>
    </lineage>
</organism>
<evidence type="ECO:0000256" key="1">
    <source>
        <dbReference type="SAM" id="MobiDB-lite"/>
    </source>
</evidence>
<comment type="caution">
    <text evidence="2">The sequence shown here is derived from an EMBL/GenBank/DDBJ whole genome shotgun (WGS) entry which is preliminary data.</text>
</comment>
<reference evidence="2 3" key="1">
    <citation type="submission" date="2019-04" db="EMBL/GenBank/DDBJ databases">
        <title>Draft genome of the big-headed turtle Platysternon megacephalum.</title>
        <authorList>
            <person name="Gong S."/>
        </authorList>
    </citation>
    <scope>NUCLEOTIDE SEQUENCE [LARGE SCALE GENOMIC DNA]</scope>
    <source>
        <strain evidence="2">DO16091913</strain>
        <tissue evidence="2">Muscle</tissue>
    </source>
</reference>
<sequence length="155" mass="16137">MHHTHREAAQSQSTGGICPTVGRNHEAELSSRYAIVPAPAGPDRLQQGRGIRQPRSQRPALSQPLALRTAAPVRPPHRAGSEEGPPPPGSRSPQRTTTARWGRETGGGGEGLARTQGPGPSSRARPGTGFPVERQEPRGSETGRAAGSGGRGGEL</sequence>
<dbReference type="AlphaFoldDB" id="A0A4D9F5J5"/>
<accession>A0A4D9F5J5</accession>